<accession>A0A7I4Z0M3</accession>
<sequence>MGLNEGKTVRLSPAHLKGTAKAVFESFSDLEKQNWRMAIAKLKDHFSTDHFLDMAREKLMGMKMELGESPVVFSSRLRKQNVDAYPNPHFADKRQFLQRMIFTNALLNPIKQHLKLLGPLSNGYDQLVRDAERTWYLINSDKFIR</sequence>
<name>A0A7I4Z0M3_HAECO</name>
<proteinExistence type="predicted"/>
<protein>
    <submittedName>
        <fullName evidence="2">Retrotransposon gag domain-containing protein</fullName>
    </submittedName>
</protein>
<keyword evidence="1" id="KW-1185">Reference proteome</keyword>
<dbReference type="OrthoDB" id="5861198at2759"/>
<evidence type="ECO:0000313" key="1">
    <source>
        <dbReference type="Proteomes" id="UP000025227"/>
    </source>
</evidence>
<dbReference type="WBParaSite" id="HCON_00173170-00001">
    <property type="protein sequence ID" value="HCON_00173170-00001"/>
    <property type="gene ID" value="HCON_00173170"/>
</dbReference>
<evidence type="ECO:0000313" key="2">
    <source>
        <dbReference type="WBParaSite" id="HCON_00173170-00001"/>
    </source>
</evidence>
<reference evidence="2" key="1">
    <citation type="submission" date="2020-12" db="UniProtKB">
        <authorList>
            <consortium name="WormBaseParasite"/>
        </authorList>
    </citation>
    <scope>IDENTIFICATION</scope>
    <source>
        <strain evidence="2">MHco3</strain>
    </source>
</reference>
<dbReference type="AlphaFoldDB" id="A0A7I4Z0M3"/>
<organism evidence="1 2">
    <name type="scientific">Haemonchus contortus</name>
    <name type="common">Barber pole worm</name>
    <dbReference type="NCBI Taxonomy" id="6289"/>
    <lineage>
        <taxon>Eukaryota</taxon>
        <taxon>Metazoa</taxon>
        <taxon>Ecdysozoa</taxon>
        <taxon>Nematoda</taxon>
        <taxon>Chromadorea</taxon>
        <taxon>Rhabditida</taxon>
        <taxon>Rhabditina</taxon>
        <taxon>Rhabditomorpha</taxon>
        <taxon>Strongyloidea</taxon>
        <taxon>Trichostrongylidae</taxon>
        <taxon>Haemonchus</taxon>
    </lineage>
</organism>
<dbReference type="Proteomes" id="UP000025227">
    <property type="component" value="Unplaced"/>
</dbReference>